<comment type="caution">
    <text evidence="1">The sequence shown here is derived from an EMBL/GenBank/DDBJ whole genome shotgun (WGS) entry which is preliminary data.</text>
</comment>
<evidence type="ECO:0000313" key="1">
    <source>
        <dbReference type="EMBL" id="KAJ7618229.1"/>
    </source>
</evidence>
<organism evidence="1 2">
    <name type="scientific">Mycena rosella</name>
    <name type="common">Pink bonnet</name>
    <name type="synonym">Agaricus rosellus</name>
    <dbReference type="NCBI Taxonomy" id="1033263"/>
    <lineage>
        <taxon>Eukaryota</taxon>
        <taxon>Fungi</taxon>
        <taxon>Dikarya</taxon>
        <taxon>Basidiomycota</taxon>
        <taxon>Agaricomycotina</taxon>
        <taxon>Agaricomycetes</taxon>
        <taxon>Agaricomycetidae</taxon>
        <taxon>Agaricales</taxon>
        <taxon>Marasmiineae</taxon>
        <taxon>Mycenaceae</taxon>
        <taxon>Mycena</taxon>
    </lineage>
</organism>
<proteinExistence type="predicted"/>
<accession>A0AAD7FDW1</accession>
<dbReference type="EMBL" id="JARKIE010000757">
    <property type="protein sequence ID" value="KAJ7618229.1"/>
    <property type="molecule type" value="Genomic_DNA"/>
</dbReference>
<name>A0AAD7FDW1_MYCRO</name>
<evidence type="ECO:0000313" key="2">
    <source>
        <dbReference type="Proteomes" id="UP001221757"/>
    </source>
</evidence>
<gene>
    <name evidence="1" type="ORF">B0H17DRAFT_1152375</name>
</gene>
<dbReference type="AlphaFoldDB" id="A0AAD7FDW1"/>
<keyword evidence="2" id="KW-1185">Reference proteome</keyword>
<dbReference type="Proteomes" id="UP001221757">
    <property type="component" value="Unassembled WGS sequence"/>
</dbReference>
<reference evidence="1" key="1">
    <citation type="submission" date="2023-03" db="EMBL/GenBank/DDBJ databases">
        <title>Massive genome expansion in bonnet fungi (Mycena s.s.) driven by repeated elements and novel gene families across ecological guilds.</title>
        <authorList>
            <consortium name="Lawrence Berkeley National Laboratory"/>
            <person name="Harder C.B."/>
            <person name="Miyauchi S."/>
            <person name="Viragh M."/>
            <person name="Kuo A."/>
            <person name="Thoen E."/>
            <person name="Andreopoulos B."/>
            <person name="Lu D."/>
            <person name="Skrede I."/>
            <person name="Drula E."/>
            <person name="Henrissat B."/>
            <person name="Morin E."/>
            <person name="Kohler A."/>
            <person name="Barry K."/>
            <person name="LaButti K."/>
            <person name="Morin E."/>
            <person name="Salamov A."/>
            <person name="Lipzen A."/>
            <person name="Mereny Z."/>
            <person name="Hegedus B."/>
            <person name="Baldrian P."/>
            <person name="Stursova M."/>
            <person name="Weitz H."/>
            <person name="Taylor A."/>
            <person name="Grigoriev I.V."/>
            <person name="Nagy L.G."/>
            <person name="Martin F."/>
            <person name="Kauserud H."/>
        </authorList>
    </citation>
    <scope>NUCLEOTIDE SEQUENCE</scope>
    <source>
        <strain evidence="1">CBHHK067</strain>
    </source>
</reference>
<protein>
    <submittedName>
        <fullName evidence="1">Uncharacterized protein</fullName>
    </submittedName>
</protein>
<sequence>MRLSDNRTDLRAEKRMRPEWMQGRMILYLKEPTSGRKKCKKYVKLPGINTATKLSQNLNALGLKEVVNGIQIECFSIPQLSVGLTPGLFSASTQSAQTAGQGSNIFSGIYNHMGWRSGQAIRWWDKGQVSGACIAHWLYPRSRMMVGQACDQIPVHRAGVGKSHVMAGKASNQIPAHKAGVGSAHSTLGVS</sequence>